<dbReference type="PANTHER" id="PTHR46577:SF2">
    <property type="entry name" value="TRANSCRIPTIONAL REGULATORY PROTEIN"/>
    <property type="match status" value="1"/>
</dbReference>
<keyword evidence="5" id="KW-0804">Transcription</keyword>
<dbReference type="Gene3D" id="3.90.1150.10">
    <property type="entry name" value="Aspartate Aminotransferase, domain 1"/>
    <property type="match status" value="1"/>
</dbReference>
<dbReference type="OrthoDB" id="9804020at2"/>
<comment type="caution">
    <text evidence="7">The sequence shown here is derived from an EMBL/GenBank/DDBJ whole genome shotgun (WGS) entry which is preliminary data.</text>
</comment>
<dbReference type="GO" id="GO:0003700">
    <property type="term" value="F:DNA-binding transcription factor activity"/>
    <property type="evidence" value="ECO:0007669"/>
    <property type="project" value="InterPro"/>
</dbReference>
<dbReference type="PROSITE" id="PS50949">
    <property type="entry name" value="HTH_GNTR"/>
    <property type="match status" value="1"/>
</dbReference>
<evidence type="ECO:0000313" key="8">
    <source>
        <dbReference type="Proteomes" id="UP000217771"/>
    </source>
</evidence>
<dbReference type="Gene3D" id="1.10.10.10">
    <property type="entry name" value="Winged helix-like DNA-binding domain superfamily/Winged helix DNA-binding domain"/>
    <property type="match status" value="1"/>
</dbReference>
<evidence type="ECO:0000256" key="4">
    <source>
        <dbReference type="ARBA" id="ARBA00023125"/>
    </source>
</evidence>
<dbReference type="GO" id="GO:0003677">
    <property type="term" value="F:DNA binding"/>
    <property type="evidence" value="ECO:0007669"/>
    <property type="project" value="UniProtKB-KW"/>
</dbReference>
<dbReference type="InterPro" id="IPR015424">
    <property type="entry name" value="PyrdxlP-dep_Trfase"/>
</dbReference>
<dbReference type="Pfam" id="PF00392">
    <property type="entry name" value="GntR"/>
    <property type="match status" value="1"/>
</dbReference>
<sequence length="461" mass="51264">MKLRLDRHSNTPIVQQLVDGIGGWIEHHAAGSGQRLPSIRRLAADHDISRNAVIEAYDQLVAHGVIRARPGSGFYVAVSATRDAQTPPVGMEDVTDEMWRLFQADEGELKLGCGWLPSHWRENDDLTYAVRQVARHSGPSLFDYSTPLGAPRLRQLIQERLRLLDINTQANQILMTGGGSHSLDLIVRLLLSPGDVVFVEAPGYYNLFGLLHLQRVRVIGVPRLSDGPDTQHLETLLSRYRPKLFFTNSVFQNPTGTTLAPTVAHRVLQLAQRHDVQIIEDDIYADFQHDPTPRLAALDGLERVIYLGSFSKSLSSALRVGFIATQAPLLKRLVDIKMLTTISTSPFAEQVVATMLENGSYRKLTERLRIKLAGQMAATLDLVKKAGWEVFYPPAGGMFIWARHPAVERSSQLAERAAQLGIRLSPGDVFFPHRDASPWLRLNVAYASDHRAASFLNSPMA</sequence>
<keyword evidence="8" id="KW-1185">Reference proteome</keyword>
<evidence type="ECO:0000256" key="2">
    <source>
        <dbReference type="ARBA" id="ARBA00022898"/>
    </source>
</evidence>
<proteinExistence type="inferred from homology"/>
<evidence type="ECO:0000256" key="3">
    <source>
        <dbReference type="ARBA" id="ARBA00023015"/>
    </source>
</evidence>
<evidence type="ECO:0000313" key="7">
    <source>
        <dbReference type="EMBL" id="PAU74535.1"/>
    </source>
</evidence>
<accession>A0A2A2EQ81</accession>
<dbReference type="EMBL" id="NSKB01000010">
    <property type="protein sequence ID" value="PAU74535.1"/>
    <property type="molecule type" value="Genomic_DNA"/>
</dbReference>
<keyword evidence="3" id="KW-0805">Transcription regulation</keyword>
<evidence type="ECO:0000256" key="5">
    <source>
        <dbReference type="ARBA" id="ARBA00023163"/>
    </source>
</evidence>
<dbReference type="Gene3D" id="3.40.640.10">
    <property type="entry name" value="Type I PLP-dependent aspartate aminotransferase-like (Major domain)"/>
    <property type="match status" value="1"/>
</dbReference>
<dbReference type="InterPro" id="IPR036388">
    <property type="entry name" value="WH-like_DNA-bd_sf"/>
</dbReference>
<dbReference type="AlphaFoldDB" id="A0A2A2EQ81"/>
<name>A0A2A2EQ81_9GAMM</name>
<evidence type="ECO:0000256" key="1">
    <source>
        <dbReference type="ARBA" id="ARBA00005384"/>
    </source>
</evidence>
<dbReference type="SUPFAM" id="SSF46785">
    <property type="entry name" value="Winged helix' DNA-binding domain"/>
    <property type="match status" value="1"/>
</dbReference>
<dbReference type="InterPro" id="IPR015422">
    <property type="entry name" value="PyrdxlP-dep_Trfase_small"/>
</dbReference>
<dbReference type="PANTHER" id="PTHR46577">
    <property type="entry name" value="HTH-TYPE TRANSCRIPTIONAL REGULATORY PROTEIN GABR"/>
    <property type="match status" value="1"/>
</dbReference>
<gene>
    <name evidence="7" type="ORF">CK498_22185</name>
</gene>
<dbReference type="Proteomes" id="UP000217771">
    <property type="component" value="Unassembled WGS sequence"/>
</dbReference>
<dbReference type="CDD" id="cd00609">
    <property type="entry name" value="AAT_like"/>
    <property type="match status" value="1"/>
</dbReference>
<dbReference type="SMART" id="SM00345">
    <property type="entry name" value="HTH_GNTR"/>
    <property type="match status" value="1"/>
</dbReference>
<dbReference type="Pfam" id="PF00155">
    <property type="entry name" value="Aminotran_1_2"/>
    <property type="match status" value="1"/>
</dbReference>
<organism evidence="7 8">
    <name type="scientific">Halomonas salipaludis</name>
    <dbReference type="NCBI Taxonomy" id="2032625"/>
    <lineage>
        <taxon>Bacteria</taxon>
        <taxon>Pseudomonadati</taxon>
        <taxon>Pseudomonadota</taxon>
        <taxon>Gammaproteobacteria</taxon>
        <taxon>Oceanospirillales</taxon>
        <taxon>Halomonadaceae</taxon>
        <taxon>Halomonas</taxon>
    </lineage>
</organism>
<dbReference type="SUPFAM" id="SSF53383">
    <property type="entry name" value="PLP-dependent transferases"/>
    <property type="match status" value="1"/>
</dbReference>
<protein>
    <submittedName>
        <fullName evidence="7">GntR family transcriptional regulator</fullName>
    </submittedName>
</protein>
<dbReference type="RefSeq" id="WP_095623042.1">
    <property type="nucleotide sequence ID" value="NZ_NSKB01000010.1"/>
</dbReference>
<dbReference type="InterPro" id="IPR015421">
    <property type="entry name" value="PyrdxlP-dep_Trfase_major"/>
</dbReference>
<dbReference type="InterPro" id="IPR004839">
    <property type="entry name" value="Aminotransferase_I/II_large"/>
</dbReference>
<keyword evidence="4" id="KW-0238">DNA-binding</keyword>
<evidence type="ECO:0000259" key="6">
    <source>
        <dbReference type="PROSITE" id="PS50949"/>
    </source>
</evidence>
<dbReference type="InterPro" id="IPR036390">
    <property type="entry name" value="WH_DNA-bd_sf"/>
</dbReference>
<dbReference type="InterPro" id="IPR000524">
    <property type="entry name" value="Tscrpt_reg_HTH_GntR"/>
</dbReference>
<feature type="domain" description="HTH gntR-type" evidence="6">
    <location>
        <begin position="11"/>
        <end position="79"/>
    </location>
</feature>
<dbReference type="GO" id="GO:0030170">
    <property type="term" value="F:pyridoxal phosphate binding"/>
    <property type="evidence" value="ECO:0007669"/>
    <property type="project" value="InterPro"/>
</dbReference>
<dbReference type="CDD" id="cd07377">
    <property type="entry name" value="WHTH_GntR"/>
    <property type="match status" value="1"/>
</dbReference>
<dbReference type="InterPro" id="IPR051446">
    <property type="entry name" value="HTH_trans_reg/aminotransferase"/>
</dbReference>
<comment type="similarity">
    <text evidence="1">In the C-terminal section; belongs to the class-I pyridoxal-phosphate-dependent aminotransferase family.</text>
</comment>
<reference evidence="7 8" key="1">
    <citation type="submission" date="2017-08" db="EMBL/GenBank/DDBJ databases">
        <title>Halomonas alkalisoli sp. nov., isolated from saline alkaline soil.</title>
        <authorList>
            <person name="Wang D."/>
            <person name="Zhang G."/>
        </authorList>
    </citation>
    <scope>NUCLEOTIDE SEQUENCE [LARGE SCALE GENOMIC DNA]</scope>
    <source>
        <strain evidence="7 8">WRN001</strain>
    </source>
</reference>
<keyword evidence="2" id="KW-0663">Pyridoxal phosphate</keyword>